<feature type="transmembrane region" description="Helical" evidence="1">
    <location>
        <begin position="34"/>
        <end position="53"/>
    </location>
</feature>
<keyword evidence="1" id="KW-0812">Transmembrane</keyword>
<proteinExistence type="predicted"/>
<dbReference type="EMBL" id="MK072426">
    <property type="protein sequence ID" value="AYV84844.1"/>
    <property type="molecule type" value="Genomic_DNA"/>
</dbReference>
<accession>A0A3G5AE12</accession>
<gene>
    <name evidence="2" type="ORF">Hyperionvirus44_2</name>
</gene>
<keyword evidence="1" id="KW-0472">Membrane</keyword>
<protein>
    <recommendedName>
        <fullName evidence="3">Transmembrane protein</fullName>
    </recommendedName>
</protein>
<organism evidence="2">
    <name type="scientific">Hyperionvirus sp</name>
    <dbReference type="NCBI Taxonomy" id="2487770"/>
    <lineage>
        <taxon>Viruses</taxon>
        <taxon>Varidnaviria</taxon>
        <taxon>Bamfordvirae</taxon>
        <taxon>Nucleocytoviricota</taxon>
        <taxon>Megaviricetes</taxon>
        <taxon>Imitervirales</taxon>
        <taxon>Mimiviridae</taxon>
        <taxon>Klosneuvirinae</taxon>
    </lineage>
</organism>
<evidence type="ECO:0008006" key="3">
    <source>
        <dbReference type="Google" id="ProtNLM"/>
    </source>
</evidence>
<name>A0A3G5AE12_9VIRU</name>
<sequence length="57" mass="5837">MEHGGLGAVLNICAANCSGVLVSAFVIAGCSSNSGIYIGIGMIDLFIYVLIIYKGNI</sequence>
<keyword evidence="1" id="KW-1133">Transmembrane helix</keyword>
<evidence type="ECO:0000256" key="1">
    <source>
        <dbReference type="SAM" id="Phobius"/>
    </source>
</evidence>
<feature type="transmembrane region" description="Helical" evidence="1">
    <location>
        <begin position="7"/>
        <end position="28"/>
    </location>
</feature>
<reference evidence="2" key="1">
    <citation type="submission" date="2018-10" db="EMBL/GenBank/DDBJ databases">
        <title>Hidden diversity of soil giant viruses.</title>
        <authorList>
            <person name="Schulz F."/>
            <person name="Alteio L."/>
            <person name="Goudeau D."/>
            <person name="Ryan E.M."/>
            <person name="Malmstrom R.R."/>
            <person name="Blanchard J."/>
            <person name="Woyke T."/>
        </authorList>
    </citation>
    <scope>NUCLEOTIDE SEQUENCE</scope>
    <source>
        <strain evidence="2">HYV1</strain>
    </source>
</reference>
<evidence type="ECO:0000313" key="2">
    <source>
        <dbReference type="EMBL" id="AYV84844.1"/>
    </source>
</evidence>